<accession>G7KVX2</accession>
<dbReference type="GO" id="GO:0016607">
    <property type="term" value="C:nuclear speck"/>
    <property type="evidence" value="ECO:0000318"/>
    <property type="project" value="GO_Central"/>
</dbReference>
<dbReference type="PaxDb" id="3880-AES78899"/>
<dbReference type="PROSITE" id="PS50102">
    <property type="entry name" value="RRM"/>
    <property type="match status" value="1"/>
</dbReference>
<name>G7KVX2_MEDTR</name>
<keyword evidence="1" id="KW-0694">RNA-binding</keyword>
<dbReference type="HOGENOM" id="CLU_1868180_0_0_1"/>
<dbReference type="CDD" id="cd00590">
    <property type="entry name" value="RRM_SF"/>
    <property type="match status" value="1"/>
</dbReference>
<dbReference type="Proteomes" id="UP000002051">
    <property type="component" value="Unassembled WGS sequence"/>
</dbReference>
<dbReference type="GO" id="GO:0003729">
    <property type="term" value="F:mRNA binding"/>
    <property type="evidence" value="ECO:0000318"/>
    <property type="project" value="GO_Central"/>
</dbReference>
<evidence type="ECO:0000259" key="2">
    <source>
        <dbReference type="PROSITE" id="PS50102"/>
    </source>
</evidence>
<feature type="domain" description="RRM" evidence="2">
    <location>
        <begin position="35"/>
        <end position="112"/>
    </location>
</feature>
<dbReference type="GO" id="GO:0000381">
    <property type="term" value="P:regulation of alternative mRNA splicing, via spliceosome"/>
    <property type="evidence" value="ECO:0000318"/>
    <property type="project" value="GO_Central"/>
</dbReference>
<dbReference type="EMBL" id="CM001223">
    <property type="protein sequence ID" value="AES78899.1"/>
    <property type="molecule type" value="Genomic_DNA"/>
</dbReference>
<proteinExistence type="predicted"/>
<evidence type="ECO:0000313" key="3">
    <source>
        <dbReference type="EMBL" id="AES78899.1"/>
    </source>
</evidence>
<evidence type="ECO:0000313" key="4">
    <source>
        <dbReference type="EnsemblPlants" id="AES78899"/>
    </source>
</evidence>
<protein>
    <recommendedName>
        <fullName evidence="2">RRM domain-containing protein</fullName>
    </recommendedName>
</protein>
<reference evidence="3 5" key="1">
    <citation type="journal article" date="2011" name="Nature">
        <title>The Medicago genome provides insight into the evolution of rhizobial symbioses.</title>
        <authorList>
            <person name="Young N.D."/>
            <person name="Debelle F."/>
            <person name="Oldroyd G.E."/>
            <person name="Geurts R."/>
            <person name="Cannon S.B."/>
            <person name="Udvardi M.K."/>
            <person name="Benedito V.A."/>
            <person name="Mayer K.F."/>
            <person name="Gouzy J."/>
            <person name="Schoof H."/>
            <person name="Van de Peer Y."/>
            <person name="Proost S."/>
            <person name="Cook D.R."/>
            <person name="Meyers B.C."/>
            <person name="Spannagl M."/>
            <person name="Cheung F."/>
            <person name="De Mita S."/>
            <person name="Krishnakumar V."/>
            <person name="Gundlach H."/>
            <person name="Zhou S."/>
            <person name="Mudge J."/>
            <person name="Bharti A.K."/>
            <person name="Murray J.D."/>
            <person name="Naoumkina M.A."/>
            <person name="Rosen B."/>
            <person name="Silverstein K.A."/>
            <person name="Tang H."/>
            <person name="Rombauts S."/>
            <person name="Zhao P.X."/>
            <person name="Zhou P."/>
            <person name="Barbe V."/>
            <person name="Bardou P."/>
            <person name="Bechner M."/>
            <person name="Bellec A."/>
            <person name="Berger A."/>
            <person name="Berges H."/>
            <person name="Bidwell S."/>
            <person name="Bisseling T."/>
            <person name="Choisne N."/>
            <person name="Couloux A."/>
            <person name="Denny R."/>
            <person name="Deshpande S."/>
            <person name="Dai X."/>
            <person name="Doyle J.J."/>
            <person name="Dudez A.M."/>
            <person name="Farmer A.D."/>
            <person name="Fouteau S."/>
            <person name="Franken C."/>
            <person name="Gibelin C."/>
            <person name="Gish J."/>
            <person name="Goldstein S."/>
            <person name="Gonzalez A.J."/>
            <person name="Green P.J."/>
            <person name="Hallab A."/>
            <person name="Hartog M."/>
            <person name="Hua A."/>
            <person name="Humphray S.J."/>
            <person name="Jeong D.H."/>
            <person name="Jing Y."/>
            <person name="Jocker A."/>
            <person name="Kenton S.M."/>
            <person name="Kim D.J."/>
            <person name="Klee K."/>
            <person name="Lai H."/>
            <person name="Lang C."/>
            <person name="Lin S."/>
            <person name="Macmil S.L."/>
            <person name="Magdelenat G."/>
            <person name="Matthews L."/>
            <person name="McCorrison J."/>
            <person name="Monaghan E.L."/>
            <person name="Mun J.H."/>
            <person name="Najar F.Z."/>
            <person name="Nicholson C."/>
            <person name="Noirot C."/>
            <person name="O'Bleness M."/>
            <person name="Paule C.R."/>
            <person name="Poulain J."/>
            <person name="Prion F."/>
            <person name="Qin B."/>
            <person name="Qu C."/>
            <person name="Retzel E.F."/>
            <person name="Riddle C."/>
            <person name="Sallet E."/>
            <person name="Samain S."/>
            <person name="Samson N."/>
            <person name="Sanders I."/>
            <person name="Saurat O."/>
            <person name="Scarpelli C."/>
            <person name="Schiex T."/>
            <person name="Segurens B."/>
            <person name="Severin A.J."/>
            <person name="Sherrier D.J."/>
            <person name="Shi R."/>
            <person name="Sims S."/>
            <person name="Singer S.R."/>
            <person name="Sinharoy S."/>
            <person name="Sterck L."/>
            <person name="Viollet A."/>
            <person name="Wang B.B."/>
            <person name="Wang K."/>
            <person name="Wang M."/>
            <person name="Wang X."/>
            <person name="Warfsmann J."/>
            <person name="Weissenbach J."/>
            <person name="White D.D."/>
            <person name="White J.D."/>
            <person name="Wiley G.B."/>
            <person name="Wincker P."/>
            <person name="Xing Y."/>
            <person name="Yang L."/>
            <person name="Yao Z."/>
            <person name="Ying F."/>
            <person name="Zhai J."/>
            <person name="Zhou L."/>
            <person name="Zuber A."/>
            <person name="Denarie J."/>
            <person name="Dixon R.A."/>
            <person name="May G.D."/>
            <person name="Schwartz D.C."/>
            <person name="Rogers J."/>
            <person name="Quetier F."/>
            <person name="Town C.D."/>
            <person name="Roe B.A."/>
        </authorList>
    </citation>
    <scope>NUCLEOTIDE SEQUENCE [LARGE SCALE GENOMIC DNA]</scope>
    <source>
        <strain evidence="3">A17</strain>
        <strain evidence="4 5">cv. Jemalong A17</strain>
    </source>
</reference>
<reference evidence="4" key="3">
    <citation type="submission" date="2015-04" db="UniProtKB">
        <authorList>
            <consortium name="EnsemblPlants"/>
        </authorList>
    </citation>
    <scope>IDENTIFICATION</scope>
    <source>
        <strain evidence="4">cv. Jemalong A17</strain>
    </source>
</reference>
<evidence type="ECO:0000313" key="5">
    <source>
        <dbReference type="Proteomes" id="UP000002051"/>
    </source>
</evidence>
<dbReference type="InterPro" id="IPR035979">
    <property type="entry name" value="RBD_domain_sf"/>
</dbReference>
<dbReference type="Gene3D" id="3.30.70.330">
    <property type="match status" value="1"/>
</dbReference>
<dbReference type="SUPFAM" id="SSF54928">
    <property type="entry name" value="RNA-binding domain, RBD"/>
    <property type="match status" value="1"/>
</dbReference>
<dbReference type="InterPro" id="IPR012677">
    <property type="entry name" value="Nucleotide-bd_a/b_plait_sf"/>
</dbReference>
<organism evidence="3 5">
    <name type="scientific">Medicago truncatula</name>
    <name type="common">Barrel medic</name>
    <name type="synonym">Medicago tribuloides</name>
    <dbReference type="NCBI Taxonomy" id="3880"/>
    <lineage>
        <taxon>Eukaryota</taxon>
        <taxon>Viridiplantae</taxon>
        <taxon>Streptophyta</taxon>
        <taxon>Embryophyta</taxon>
        <taxon>Tracheophyta</taxon>
        <taxon>Spermatophyta</taxon>
        <taxon>Magnoliopsida</taxon>
        <taxon>eudicotyledons</taxon>
        <taxon>Gunneridae</taxon>
        <taxon>Pentapetalae</taxon>
        <taxon>rosids</taxon>
        <taxon>fabids</taxon>
        <taxon>Fabales</taxon>
        <taxon>Fabaceae</taxon>
        <taxon>Papilionoideae</taxon>
        <taxon>50 kb inversion clade</taxon>
        <taxon>NPAAA clade</taxon>
        <taxon>Hologalegina</taxon>
        <taxon>IRL clade</taxon>
        <taxon>Trifolieae</taxon>
        <taxon>Medicago</taxon>
    </lineage>
</organism>
<dbReference type="EnsemblPlants" id="AES78899">
    <property type="protein sequence ID" value="AES78899"/>
    <property type="gene ID" value="MTR_7g050780"/>
</dbReference>
<dbReference type="InterPro" id="IPR000504">
    <property type="entry name" value="RRM_dom"/>
</dbReference>
<sequence length="137" mass="15678">MQARVPGVVEVGSGSGEHVEGQKDHQAISQYKRFVTFYFINFPPQLSNFYLRKGFEVCGILEEVVVPSRRNLYGEMYGFVRFSKVRDVGKLLHAVNAVCFGSFRIRVRVARFDRSGEFEGYSAKVVDVTPRYQKTIK</sequence>
<evidence type="ECO:0000256" key="1">
    <source>
        <dbReference type="PROSITE-ProRule" id="PRU00176"/>
    </source>
</evidence>
<keyword evidence="5" id="KW-1185">Reference proteome</keyword>
<dbReference type="AlphaFoldDB" id="G7KVX2"/>
<reference evidence="3 5" key="2">
    <citation type="journal article" date="2014" name="BMC Genomics">
        <title>An improved genome release (version Mt4.0) for the model legume Medicago truncatula.</title>
        <authorList>
            <person name="Tang H."/>
            <person name="Krishnakumar V."/>
            <person name="Bidwell S."/>
            <person name="Rosen B."/>
            <person name="Chan A."/>
            <person name="Zhou S."/>
            <person name="Gentzbittel L."/>
            <person name="Childs K.L."/>
            <person name="Yandell M."/>
            <person name="Gundlach H."/>
            <person name="Mayer K.F."/>
            <person name="Schwartz D.C."/>
            <person name="Town C.D."/>
        </authorList>
    </citation>
    <scope>GENOME REANNOTATION</scope>
    <source>
        <strain evidence="4 5">cv. Jemalong A17</strain>
    </source>
</reference>
<gene>
    <name evidence="3" type="ordered locus">MTR_7g050780</name>
</gene>